<gene>
    <name evidence="1" type="ORF">E2553_38920</name>
</gene>
<dbReference type="RefSeq" id="WP_134465974.1">
    <property type="nucleotide sequence ID" value="NZ_JBHSSZ010000077.1"/>
</dbReference>
<reference evidence="1 2" key="1">
    <citation type="submission" date="2019-03" db="EMBL/GenBank/DDBJ databases">
        <title>Complete Genome Sequence of Paraburkholderia dipogonis ICMP 19430T, a Nitrogen-fixing Symbiont of the South African Invasive Legume Dipogon lignosus in New Zealand.</title>
        <authorList>
            <person name="De Meyer S.E."/>
        </authorList>
    </citation>
    <scope>NUCLEOTIDE SEQUENCE [LARGE SCALE GENOMIC DNA]</scope>
    <source>
        <strain evidence="1 2">ICMP 19430</strain>
    </source>
</reference>
<evidence type="ECO:0000313" key="2">
    <source>
        <dbReference type="Proteomes" id="UP000297385"/>
    </source>
</evidence>
<organism evidence="1 2">
    <name type="scientific">Paraburkholderia dipogonis</name>
    <dbReference type="NCBI Taxonomy" id="1211383"/>
    <lineage>
        <taxon>Bacteria</taxon>
        <taxon>Pseudomonadati</taxon>
        <taxon>Pseudomonadota</taxon>
        <taxon>Betaproteobacteria</taxon>
        <taxon>Burkholderiales</taxon>
        <taxon>Burkholderiaceae</taxon>
        <taxon>Paraburkholderia</taxon>
    </lineage>
</organism>
<comment type="caution">
    <text evidence="1">The sequence shown here is derived from an EMBL/GenBank/DDBJ whole genome shotgun (WGS) entry which is preliminary data.</text>
</comment>
<name>A0A4Y8MJ25_9BURK</name>
<dbReference type="GeneID" id="97309254"/>
<sequence>MKPLCLRTVLSGILQAKTWRGSVDLRRTLERAATGHIVNLLDGGGSDDRAGRTSSNTLENGSASASCYFSVLSASAELIALVEVHKAVQMAKVTSFDTRGLARCSSIPFDAPAKQFRQALFSCA</sequence>
<proteinExistence type="predicted"/>
<evidence type="ECO:0000313" key="1">
    <source>
        <dbReference type="EMBL" id="TFE37445.1"/>
    </source>
</evidence>
<dbReference type="Proteomes" id="UP000297385">
    <property type="component" value="Unassembled WGS sequence"/>
</dbReference>
<dbReference type="AlphaFoldDB" id="A0A4Y8MJ25"/>
<dbReference type="EMBL" id="SNVI01000005">
    <property type="protein sequence ID" value="TFE37445.1"/>
    <property type="molecule type" value="Genomic_DNA"/>
</dbReference>
<accession>A0A4Y8MJ25</accession>
<protein>
    <submittedName>
        <fullName evidence="1">Uncharacterized protein</fullName>
    </submittedName>
</protein>